<comment type="similarity">
    <text evidence="1">Belongs to the MTFR1 family.</text>
</comment>
<evidence type="ECO:0000256" key="2">
    <source>
        <dbReference type="SAM" id="MobiDB-lite"/>
    </source>
</evidence>
<protein>
    <recommendedName>
        <fullName evidence="5">Mitochondrial fission regulator</fullName>
    </recommendedName>
</protein>
<name>A0AAD5LDZ5_9CRUS</name>
<dbReference type="GO" id="GO:0005739">
    <property type="term" value="C:mitochondrion"/>
    <property type="evidence" value="ECO:0007669"/>
    <property type="project" value="TreeGrafter"/>
</dbReference>
<dbReference type="EMBL" id="WJBH02000003">
    <property type="protein sequence ID" value="KAI9560965.1"/>
    <property type="molecule type" value="Genomic_DNA"/>
</dbReference>
<organism evidence="3 4">
    <name type="scientific">Daphnia sinensis</name>
    <dbReference type="NCBI Taxonomy" id="1820382"/>
    <lineage>
        <taxon>Eukaryota</taxon>
        <taxon>Metazoa</taxon>
        <taxon>Ecdysozoa</taxon>
        <taxon>Arthropoda</taxon>
        <taxon>Crustacea</taxon>
        <taxon>Branchiopoda</taxon>
        <taxon>Diplostraca</taxon>
        <taxon>Cladocera</taxon>
        <taxon>Anomopoda</taxon>
        <taxon>Daphniidae</taxon>
        <taxon>Daphnia</taxon>
        <taxon>Daphnia similis group</taxon>
    </lineage>
</organism>
<reference evidence="3 4" key="1">
    <citation type="submission" date="2022-05" db="EMBL/GenBank/DDBJ databases">
        <title>A multi-omics perspective on studying reproductive biology in Daphnia sinensis.</title>
        <authorList>
            <person name="Jia J."/>
        </authorList>
    </citation>
    <scope>NUCLEOTIDE SEQUENCE [LARGE SCALE GENOMIC DNA]</scope>
    <source>
        <strain evidence="3 4">WSL</strain>
    </source>
</reference>
<feature type="region of interest" description="Disordered" evidence="2">
    <location>
        <begin position="349"/>
        <end position="434"/>
    </location>
</feature>
<sequence>MDQLMRTVIDVLQELRIDLQDFAWLIAQQLRMDAMLMNASDQIIFIFQSGDAGSQRSFIRKLACRLPIKPSPRVRFTIVNSDDSSSFDWDGHSVVDEGLAAIPILDNNSKIDFWKKKMKPKASSSIADSEVIPYEEDAPSVRSASPPSVCADSLYSSQSTVDTVAMTKITALEDELSRLREQIAKIVNVATNKPGTSDYGSMPATPIPPPPPFVLSGPPPPPPPPPSSMLFGPQPTPTSTGILPPPPPPPPLPSTLNGTANETPNRKLSLAESLQSKSLKATEKVDRKSRAMSVPSMTDVLKDMGKVKLKKVDRYDSKSTNATPVRRRPDKDDIDPSTMIALALRKRFAQMNQINDSPERESREDREDSFSESNDYLFNSPVAPKPTTSKPKAPASPRKLFVYTRPEAVQADKENGTIQQPFGQHMLRKTGQRS</sequence>
<feature type="compositionally biased region" description="Basic and acidic residues" evidence="2">
    <location>
        <begin position="280"/>
        <end position="289"/>
    </location>
</feature>
<evidence type="ECO:0000313" key="4">
    <source>
        <dbReference type="Proteomes" id="UP000820818"/>
    </source>
</evidence>
<feature type="compositionally biased region" description="Pro residues" evidence="2">
    <location>
        <begin position="243"/>
        <end position="253"/>
    </location>
</feature>
<feature type="compositionally biased region" description="Basic and acidic residues" evidence="2">
    <location>
        <begin position="357"/>
        <end position="369"/>
    </location>
</feature>
<feature type="region of interest" description="Disordered" evidence="2">
    <location>
        <begin position="192"/>
        <end position="299"/>
    </location>
</feature>
<dbReference type="PANTHER" id="PTHR14215:SF0">
    <property type="entry name" value="WH2 DOMAIN-CONTAINING PROTEIN"/>
    <property type="match status" value="1"/>
</dbReference>
<evidence type="ECO:0000256" key="1">
    <source>
        <dbReference type="ARBA" id="ARBA00005807"/>
    </source>
</evidence>
<feature type="region of interest" description="Disordered" evidence="2">
    <location>
        <begin position="125"/>
        <end position="148"/>
    </location>
</feature>
<dbReference type="Proteomes" id="UP000820818">
    <property type="component" value="Linkage Group LG3"/>
</dbReference>
<feature type="compositionally biased region" description="Low complexity" evidence="2">
    <location>
        <begin position="380"/>
        <end position="397"/>
    </location>
</feature>
<proteinExistence type="inferred from homology"/>
<keyword evidence="4" id="KW-1185">Reference proteome</keyword>
<evidence type="ECO:0008006" key="5">
    <source>
        <dbReference type="Google" id="ProtNLM"/>
    </source>
</evidence>
<feature type="region of interest" description="Disordered" evidence="2">
    <location>
        <begin position="311"/>
        <end position="336"/>
    </location>
</feature>
<dbReference type="AlphaFoldDB" id="A0AAD5LDZ5"/>
<evidence type="ECO:0000313" key="3">
    <source>
        <dbReference type="EMBL" id="KAI9560965.1"/>
    </source>
</evidence>
<dbReference type="GO" id="GO:0000266">
    <property type="term" value="P:mitochondrial fission"/>
    <property type="evidence" value="ECO:0007669"/>
    <property type="project" value="TreeGrafter"/>
</dbReference>
<comment type="caution">
    <text evidence="3">The sequence shown here is derived from an EMBL/GenBank/DDBJ whole genome shotgun (WGS) entry which is preliminary data.</text>
</comment>
<gene>
    <name evidence="3" type="ORF">GHT06_011921</name>
</gene>
<dbReference type="InterPro" id="IPR007972">
    <property type="entry name" value="Mtfr1"/>
</dbReference>
<dbReference type="Pfam" id="PF05308">
    <property type="entry name" value="Mito_fiss_reg"/>
    <property type="match status" value="1"/>
</dbReference>
<feature type="compositionally biased region" description="Pro residues" evidence="2">
    <location>
        <begin position="205"/>
        <end position="227"/>
    </location>
</feature>
<dbReference type="PANTHER" id="PTHR14215">
    <property type="entry name" value="PROTEIN OF UNKNOWN FUNCTION DUF729"/>
    <property type="match status" value="1"/>
</dbReference>
<dbReference type="GO" id="GO:0009060">
    <property type="term" value="P:aerobic respiration"/>
    <property type="evidence" value="ECO:0007669"/>
    <property type="project" value="TreeGrafter"/>
</dbReference>
<accession>A0AAD5LDZ5</accession>